<proteinExistence type="predicted"/>
<protein>
    <submittedName>
        <fullName evidence="2">Uncharacterized protein</fullName>
    </submittedName>
</protein>
<evidence type="ECO:0000313" key="2">
    <source>
        <dbReference type="EMBL" id="TWT41591.1"/>
    </source>
</evidence>
<sequence length="118" mass="12133">MSIGPLGGILGSAAGTPLSQTKGAAAERAGRDAAAQERGVELDLKAEKAAGIGQTEGDQQSSDRDADGRRLWEHPPQGKHKEQPSPDQEESENAASAEGDRISSGDDEEPGSTLDLVG</sequence>
<feature type="compositionally biased region" description="Basic and acidic residues" evidence="1">
    <location>
        <begin position="28"/>
        <end position="48"/>
    </location>
</feature>
<dbReference type="OrthoDB" id="290832at2"/>
<gene>
    <name evidence="2" type="ORF">Pla111_29680</name>
</gene>
<feature type="compositionally biased region" description="Basic and acidic residues" evidence="1">
    <location>
        <begin position="61"/>
        <end position="73"/>
    </location>
</feature>
<reference evidence="2 3" key="1">
    <citation type="submission" date="2019-02" db="EMBL/GenBank/DDBJ databases">
        <title>Deep-cultivation of Planctomycetes and their phenomic and genomic characterization uncovers novel biology.</title>
        <authorList>
            <person name="Wiegand S."/>
            <person name="Jogler M."/>
            <person name="Boedeker C."/>
            <person name="Pinto D."/>
            <person name="Vollmers J."/>
            <person name="Rivas-Marin E."/>
            <person name="Kohn T."/>
            <person name="Peeters S.H."/>
            <person name="Heuer A."/>
            <person name="Rast P."/>
            <person name="Oberbeckmann S."/>
            <person name="Bunk B."/>
            <person name="Jeske O."/>
            <person name="Meyerdierks A."/>
            <person name="Storesund J.E."/>
            <person name="Kallscheuer N."/>
            <person name="Luecker S."/>
            <person name="Lage O.M."/>
            <person name="Pohl T."/>
            <person name="Merkel B.J."/>
            <person name="Hornburger P."/>
            <person name="Mueller R.-W."/>
            <person name="Bruemmer F."/>
            <person name="Labrenz M."/>
            <person name="Spormann A.M."/>
            <person name="Op Den Camp H."/>
            <person name="Overmann J."/>
            <person name="Amann R."/>
            <person name="Jetten M.S.M."/>
            <person name="Mascher T."/>
            <person name="Medema M.H."/>
            <person name="Devos D.P."/>
            <person name="Kaster A.-K."/>
            <person name="Ovreas L."/>
            <person name="Rohde M."/>
            <person name="Galperin M.Y."/>
            <person name="Jogler C."/>
        </authorList>
    </citation>
    <scope>NUCLEOTIDE SEQUENCE [LARGE SCALE GENOMIC DNA]</scope>
    <source>
        <strain evidence="2 3">Pla111</strain>
    </source>
</reference>
<dbReference type="EMBL" id="SJPH01000008">
    <property type="protein sequence ID" value="TWT41591.1"/>
    <property type="molecule type" value="Genomic_DNA"/>
</dbReference>
<feature type="compositionally biased region" description="Gly residues" evidence="1">
    <location>
        <begin position="1"/>
        <end position="10"/>
    </location>
</feature>
<dbReference type="Proteomes" id="UP000318995">
    <property type="component" value="Unassembled WGS sequence"/>
</dbReference>
<accession>A0A5C5VVG9</accession>
<organism evidence="2 3">
    <name type="scientific">Botrimarina hoheduenensis</name>
    <dbReference type="NCBI Taxonomy" id="2528000"/>
    <lineage>
        <taxon>Bacteria</taxon>
        <taxon>Pseudomonadati</taxon>
        <taxon>Planctomycetota</taxon>
        <taxon>Planctomycetia</taxon>
        <taxon>Pirellulales</taxon>
        <taxon>Lacipirellulaceae</taxon>
        <taxon>Botrimarina</taxon>
    </lineage>
</organism>
<evidence type="ECO:0000313" key="3">
    <source>
        <dbReference type="Proteomes" id="UP000318995"/>
    </source>
</evidence>
<name>A0A5C5VVG9_9BACT</name>
<comment type="caution">
    <text evidence="2">The sequence shown here is derived from an EMBL/GenBank/DDBJ whole genome shotgun (WGS) entry which is preliminary data.</text>
</comment>
<evidence type="ECO:0000256" key="1">
    <source>
        <dbReference type="SAM" id="MobiDB-lite"/>
    </source>
</evidence>
<keyword evidence="3" id="KW-1185">Reference proteome</keyword>
<dbReference type="RefSeq" id="WP_146575177.1">
    <property type="nucleotide sequence ID" value="NZ_SJPH01000008.1"/>
</dbReference>
<dbReference type="AlphaFoldDB" id="A0A5C5VVG9"/>
<feature type="region of interest" description="Disordered" evidence="1">
    <location>
        <begin position="1"/>
        <end position="118"/>
    </location>
</feature>